<accession>A0A454CSB4</accession>
<sequence length="15" mass="1714">HEKSHPKGGFYLNSI</sequence>
<dbReference type="EMBL" id="AJSR01002151">
    <property type="protein sequence ID" value="EKM29299.1"/>
    <property type="molecule type" value="Genomic_DNA"/>
</dbReference>
<proteinExistence type="predicted"/>
<name>A0A454CSB4_VIBHA</name>
<protein>
    <submittedName>
        <fullName evidence="1">Uncharacterized protein</fullName>
    </submittedName>
</protein>
<feature type="non-terminal residue" evidence="1">
    <location>
        <position position="1"/>
    </location>
</feature>
<comment type="caution">
    <text evidence="1">The sequence shown here is derived from an EMBL/GenBank/DDBJ whole genome shotgun (WGS) entry which is preliminary data.</text>
</comment>
<gene>
    <name evidence="1" type="ORF">VCHENC02_4881B</name>
</gene>
<organism evidence="1 2">
    <name type="scientific">Vibrio harveyi</name>
    <name type="common">Beneckea harveyi</name>
    <dbReference type="NCBI Taxonomy" id="669"/>
    <lineage>
        <taxon>Bacteria</taxon>
        <taxon>Pseudomonadati</taxon>
        <taxon>Pseudomonadota</taxon>
        <taxon>Gammaproteobacteria</taxon>
        <taxon>Vibrionales</taxon>
        <taxon>Vibrionaceae</taxon>
        <taxon>Vibrio</taxon>
    </lineage>
</organism>
<dbReference type="Proteomes" id="UP000008367">
    <property type="component" value="Unassembled WGS sequence"/>
</dbReference>
<evidence type="ECO:0000313" key="2">
    <source>
        <dbReference type="Proteomes" id="UP000008367"/>
    </source>
</evidence>
<evidence type="ECO:0000313" key="1">
    <source>
        <dbReference type="EMBL" id="EKM29299.1"/>
    </source>
</evidence>
<reference evidence="1 2" key="1">
    <citation type="submission" date="2012-10" db="EMBL/GenBank/DDBJ databases">
        <title>Genome sequence of Vibrio Cholerae HENC-02.</title>
        <authorList>
            <person name="Eppinger M."/>
            <person name="Hasan N.A."/>
            <person name="Sengamalay N."/>
            <person name="Hine E."/>
            <person name="Su Q."/>
            <person name="Daugherty S.C."/>
            <person name="Young S."/>
            <person name="Sadzewicz L."/>
            <person name="Tallon L."/>
            <person name="Cebula T.A."/>
            <person name="Ravel J."/>
            <person name="Colwell R.R."/>
        </authorList>
    </citation>
    <scope>NUCLEOTIDE SEQUENCE [LARGE SCALE GENOMIC DNA]</scope>
    <source>
        <strain evidence="1 2">HENC-02</strain>
    </source>
</reference>